<name>A0AAP0P2H6_9MAGN</name>
<evidence type="ECO:0000256" key="1">
    <source>
        <dbReference type="SAM" id="MobiDB-lite"/>
    </source>
</evidence>
<feature type="region of interest" description="Disordered" evidence="1">
    <location>
        <begin position="40"/>
        <end position="67"/>
    </location>
</feature>
<dbReference type="EMBL" id="JBBNAF010000007">
    <property type="protein sequence ID" value="KAK9128752.1"/>
    <property type="molecule type" value="Genomic_DNA"/>
</dbReference>
<reference evidence="2 3" key="1">
    <citation type="submission" date="2024-01" db="EMBL/GenBank/DDBJ databases">
        <title>Genome assemblies of Stephania.</title>
        <authorList>
            <person name="Yang L."/>
        </authorList>
    </citation>
    <scope>NUCLEOTIDE SEQUENCE [LARGE SCALE GENOMIC DNA]</scope>
    <source>
        <strain evidence="2">YNDBR</strain>
        <tissue evidence="2">Leaf</tissue>
    </source>
</reference>
<feature type="region of interest" description="Disordered" evidence="1">
    <location>
        <begin position="1"/>
        <end position="28"/>
    </location>
</feature>
<organism evidence="2 3">
    <name type="scientific">Stephania yunnanensis</name>
    <dbReference type="NCBI Taxonomy" id="152371"/>
    <lineage>
        <taxon>Eukaryota</taxon>
        <taxon>Viridiplantae</taxon>
        <taxon>Streptophyta</taxon>
        <taxon>Embryophyta</taxon>
        <taxon>Tracheophyta</taxon>
        <taxon>Spermatophyta</taxon>
        <taxon>Magnoliopsida</taxon>
        <taxon>Ranunculales</taxon>
        <taxon>Menispermaceae</taxon>
        <taxon>Menispermoideae</taxon>
        <taxon>Cissampelideae</taxon>
        <taxon>Stephania</taxon>
    </lineage>
</organism>
<gene>
    <name evidence="2" type="ORF">Syun_017549</name>
</gene>
<evidence type="ECO:0000313" key="3">
    <source>
        <dbReference type="Proteomes" id="UP001420932"/>
    </source>
</evidence>
<sequence length="81" mass="8804">MDEDPSPYPPKAIPAQGHTRPRPYSPKAIPPSYYVGLGSSTKDGLLHDELGSSEISKQKTHHRPPPINICQGNILATYIGL</sequence>
<evidence type="ECO:0000313" key="2">
    <source>
        <dbReference type="EMBL" id="KAK9128752.1"/>
    </source>
</evidence>
<accession>A0AAP0P2H6</accession>
<dbReference type="AlphaFoldDB" id="A0AAP0P2H6"/>
<comment type="caution">
    <text evidence="2">The sequence shown here is derived from an EMBL/GenBank/DDBJ whole genome shotgun (WGS) entry which is preliminary data.</text>
</comment>
<keyword evidence="3" id="KW-1185">Reference proteome</keyword>
<feature type="compositionally biased region" description="Pro residues" evidence="1">
    <location>
        <begin position="1"/>
        <end position="12"/>
    </location>
</feature>
<dbReference type="Proteomes" id="UP001420932">
    <property type="component" value="Unassembled WGS sequence"/>
</dbReference>
<proteinExistence type="predicted"/>
<protein>
    <submittedName>
        <fullName evidence="2">Uncharacterized protein</fullName>
    </submittedName>
</protein>